<dbReference type="RefSeq" id="XP_033391849.1">
    <property type="nucleotide sequence ID" value="XM_033544533.1"/>
</dbReference>
<keyword evidence="4" id="KW-1185">Reference proteome</keyword>
<feature type="compositionally biased region" description="Polar residues" evidence="1">
    <location>
        <begin position="213"/>
        <end position="222"/>
    </location>
</feature>
<gene>
    <name evidence="2" type="ORF">K452DRAFT_322630</name>
    <name evidence="3" type="ORF">K452DRAFT_362322</name>
</gene>
<dbReference type="EMBL" id="ML995512">
    <property type="protein sequence ID" value="KAF2136794.1"/>
    <property type="molecule type" value="Genomic_DNA"/>
</dbReference>
<proteinExistence type="predicted"/>
<feature type="compositionally biased region" description="Polar residues" evidence="1">
    <location>
        <begin position="289"/>
        <end position="300"/>
    </location>
</feature>
<accession>A0A6A6B098</accession>
<evidence type="ECO:0000313" key="2">
    <source>
        <dbReference type="EMBL" id="KAF2136131.1"/>
    </source>
</evidence>
<organism evidence="2 4">
    <name type="scientific">Aplosporella prunicola CBS 121167</name>
    <dbReference type="NCBI Taxonomy" id="1176127"/>
    <lineage>
        <taxon>Eukaryota</taxon>
        <taxon>Fungi</taxon>
        <taxon>Dikarya</taxon>
        <taxon>Ascomycota</taxon>
        <taxon>Pezizomycotina</taxon>
        <taxon>Dothideomycetes</taxon>
        <taxon>Dothideomycetes incertae sedis</taxon>
        <taxon>Botryosphaeriales</taxon>
        <taxon>Aplosporellaceae</taxon>
        <taxon>Aplosporella</taxon>
    </lineage>
</organism>
<dbReference type="Proteomes" id="UP000799438">
    <property type="component" value="Unassembled WGS sequence"/>
</dbReference>
<evidence type="ECO:0000313" key="4">
    <source>
        <dbReference type="Proteomes" id="UP000799438"/>
    </source>
</evidence>
<name>A0A6A6B098_9PEZI</name>
<sequence>MDAKAWQVVPALHSSWKGFEWPLVKRIFETWRRISMNAVELGLVPAMDLNECQCISYEKLDETKHKVAQFLVRVLGSNPYTDDWFCDVAWMKYETTNYWGVQLRVWFTSDEALKMTTSSIPEDFGSAFESSIASKTSMDTTYRNSDAQDTMSLQERNELIDLAGLHGLISFRRPHSGKNSGTKVSEKCSTRSTSKADGAKDSKDATKPKEVSTENSKGTNVGSKRKSADAVQRPAKRIKSQKPTPQPRPQSARVDKQTSAHSRKQYQAYAESDDDSETGNPDIKPEPDSQPSSPHASNRSAVKKVKGKVVEPVIAGKDMVNRNLEEPVEKLEAENARLKSLLRK</sequence>
<reference evidence="2" key="1">
    <citation type="journal article" date="2020" name="Stud. Mycol.">
        <title>101 Dothideomycetes genomes: a test case for predicting lifestyles and emergence of pathogens.</title>
        <authorList>
            <person name="Haridas S."/>
            <person name="Albert R."/>
            <person name="Binder M."/>
            <person name="Bloem J."/>
            <person name="Labutti K."/>
            <person name="Salamov A."/>
            <person name="Andreopoulos B."/>
            <person name="Baker S."/>
            <person name="Barry K."/>
            <person name="Bills G."/>
            <person name="Bluhm B."/>
            <person name="Cannon C."/>
            <person name="Castanera R."/>
            <person name="Culley D."/>
            <person name="Daum C."/>
            <person name="Ezra D."/>
            <person name="Gonzalez J."/>
            <person name="Henrissat B."/>
            <person name="Kuo A."/>
            <person name="Liang C."/>
            <person name="Lipzen A."/>
            <person name="Lutzoni F."/>
            <person name="Magnuson J."/>
            <person name="Mondo S."/>
            <person name="Nolan M."/>
            <person name="Ohm R."/>
            <person name="Pangilinan J."/>
            <person name="Park H.-J."/>
            <person name="Ramirez L."/>
            <person name="Alfaro M."/>
            <person name="Sun H."/>
            <person name="Tritt A."/>
            <person name="Yoshinaga Y."/>
            <person name="Zwiers L.-H."/>
            <person name="Turgeon B."/>
            <person name="Goodwin S."/>
            <person name="Spatafora J."/>
            <person name="Crous P."/>
            <person name="Grigoriev I."/>
        </authorList>
    </citation>
    <scope>NUCLEOTIDE SEQUENCE</scope>
    <source>
        <strain evidence="2">CBS 121167</strain>
    </source>
</reference>
<feature type="compositionally biased region" description="Basic and acidic residues" evidence="1">
    <location>
        <begin position="197"/>
        <end position="212"/>
    </location>
</feature>
<dbReference type="EMBL" id="ML995533">
    <property type="protein sequence ID" value="KAF2136131.1"/>
    <property type="molecule type" value="Genomic_DNA"/>
</dbReference>
<evidence type="ECO:0000256" key="1">
    <source>
        <dbReference type="SAM" id="MobiDB-lite"/>
    </source>
</evidence>
<feature type="region of interest" description="Disordered" evidence="1">
    <location>
        <begin position="171"/>
        <end position="311"/>
    </location>
</feature>
<protein>
    <submittedName>
        <fullName evidence="2">Uncharacterized protein</fullName>
    </submittedName>
</protein>
<evidence type="ECO:0000313" key="3">
    <source>
        <dbReference type="EMBL" id="KAF2136794.1"/>
    </source>
</evidence>
<dbReference type="AlphaFoldDB" id="A0A6A6B098"/>
<dbReference type="GeneID" id="54302029"/>